<evidence type="ECO:0000313" key="3">
    <source>
        <dbReference type="Proteomes" id="UP000309340"/>
    </source>
</evidence>
<evidence type="ECO:0000256" key="1">
    <source>
        <dbReference type="SAM" id="MobiDB-lite"/>
    </source>
</evidence>
<dbReference type="AlphaFoldDB" id="A0A4U0WX68"/>
<feature type="compositionally biased region" description="Polar residues" evidence="1">
    <location>
        <begin position="181"/>
        <end position="199"/>
    </location>
</feature>
<feature type="compositionally biased region" description="Basic and acidic residues" evidence="1">
    <location>
        <begin position="315"/>
        <end position="324"/>
    </location>
</feature>
<feature type="compositionally biased region" description="Low complexity" evidence="1">
    <location>
        <begin position="15"/>
        <end position="34"/>
    </location>
</feature>
<feature type="compositionally biased region" description="Basic and acidic residues" evidence="1">
    <location>
        <begin position="241"/>
        <end position="258"/>
    </location>
</feature>
<gene>
    <name evidence="2" type="ORF">B0A55_07468</name>
</gene>
<comment type="caution">
    <text evidence="2">The sequence shown here is derived from an EMBL/GenBank/DDBJ whole genome shotgun (WGS) entry which is preliminary data.</text>
</comment>
<name>A0A4U0WX68_9PEZI</name>
<feature type="compositionally biased region" description="Basic and acidic residues" evidence="1">
    <location>
        <begin position="85"/>
        <end position="98"/>
    </location>
</feature>
<evidence type="ECO:0000313" key="2">
    <source>
        <dbReference type="EMBL" id="TKA68362.1"/>
    </source>
</evidence>
<accession>A0A4U0WX68</accession>
<feature type="region of interest" description="Disordered" evidence="1">
    <location>
        <begin position="15"/>
        <end position="59"/>
    </location>
</feature>
<sequence>MSYARVRALRGLPSALRSSSSAARATPRVSAPARTQLAVGRRYASSEEGGAHGHGEASSDIPWMAGAVAVTIPACWYLWPTSHADSGHHDAHGEHEEHGEEEGGVLGGEDNSDGDSVVPKPVAEALPEGAEKAVPDAVHNTSGDSEEKEGSADEAPKEDDAPSGNDIDENSNAAKGDAAARSSTEQKQTANASDKASGSQGEGQDAGSVTPSDEAEPKEGGSNSGVGKGKMRSDSAGAGGETRKREPDNKGGFKKRIDSGLQKDLGGTSKQFDEDGSETAASSKPPVKGDSGQISSKQFGMSNSPTRHSTQIDQDPEKSKKSEGGPDTAKVMGTVDPNRPAT</sequence>
<keyword evidence="3" id="KW-1185">Reference proteome</keyword>
<dbReference type="OrthoDB" id="4590707at2759"/>
<dbReference type="EMBL" id="NAJQ01000513">
    <property type="protein sequence ID" value="TKA68362.1"/>
    <property type="molecule type" value="Genomic_DNA"/>
</dbReference>
<feature type="compositionally biased region" description="Polar residues" evidence="1">
    <location>
        <begin position="292"/>
        <end position="313"/>
    </location>
</feature>
<dbReference type="STRING" id="329884.A0A4U0WX68"/>
<reference evidence="2 3" key="1">
    <citation type="submission" date="2017-03" db="EMBL/GenBank/DDBJ databases">
        <title>Genomes of endolithic fungi from Antarctica.</title>
        <authorList>
            <person name="Coleine C."/>
            <person name="Masonjones S."/>
            <person name="Stajich J.E."/>
        </authorList>
    </citation>
    <scope>NUCLEOTIDE SEQUENCE [LARGE SCALE GENOMIC DNA]</scope>
    <source>
        <strain evidence="2 3">CCFEE 5184</strain>
    </source>
</reference>
<dbReference type="Proteomes" id="UP000309340">
    <property type="component" value="Unassembled WGS sequence"/>
</dbReference>
<proteinExistence type="predicted"/>
<feature type="compositionally biased region" description="Basic and acidic residues" evidence="1">
    <location>
        <begin position="148"/>
        <end position="160"/>
    </location>
</feature>
<organism evidence="2 3">
    <name type="scientific">Friedmanniomyces simplex</name>
    <dbReference type="NCBI Taxonomy" id="329884"/>
    <lineage>
        <taxon>Eukaryota</taxon>
        <taxon>Fungi</taxon>
        <taxon>Dikarya</taxon>
        <taxon>Ascomycota</taxon>
        <taxon>Pezizomycotina</taxon>
        <taxon>Dothideomycetes</taxon>
        <taxon>Dothideomycetidae</taxon>
        <taxon>Mycosphaerellales</taxon>
        <taxon>Teratosphaeriaceae</taxon>
        <taxon>Friedmanniomyces</taxon>
    </lineage>
</organism>
<feature type="region of interest" description="Disordered" evidence="1">
    <location>
        <begin position="85"/>
        <end position="342"/>
    </location>
</feature>
<protein>
    <submittedName>
        <fullName evidence="2">Uncharacterized protein</fullName>
    </submittedName>
</protein>